<gene>
    <name evidence="2" type="ORF">J444_pB118</name>
</gene>
<feature type="compositionally biased region" description="Low complexity" evidence="1">
    <location>
        <begin position="1"/>
        <end position="17"/>
    </location>
</feature>
<dbReference type="EMBL" id="KC853435">
    <property type="protein sequence ID" value="AHF23211.1"/>
    <property type="molecule type" value="Genomic_DNA"/>
</dbReference>
<sequence>MILSPSRTISSSLTPSKSRSRGRRIARLLPFLKIDTVLMSSSWQGGFYICLVYADVIHMYML</sequence>
<protein>
    <submittedName>
        <fullName evidence="2">Uncharacterized protein</fullName>
    </submittedName>
</protein>
<dbReference type="AlphaFoldDB" id="A0A140WYI5"/>
<geneLocation type="plasmid" evidence="2">
    <name>pACN001-B</name>
</geneLocation>
<evidence type="ECO:0000256" key="1">
    <source>
        <dbReference type="SAM" id="MobiDB-lite"/>
    </source>
</evidence>
<proteinExistence type="predicted"/>
<accession>A0A140WYI5</accession>
<keyword evidence="2" id="KW-0614">Plasmid</keyword>
<feature type="region of interest" description="Disordered" evidence="1">
    <location>
        <begin position="1"/>
        <end position="21"/>
    </location>
</feature>
<reference evidence="2" key="1">
    <citation type="journal article" date="2014" name="J Glob Antimicrob Resist">
        <title>Plasmid-mediated multidrug resistance and virulence in an avian pathogenic Escherichia coli strain isolated in China.</title>
        <authorList>
            <person name="Wang X."/>
            <person name="Hao H."/>
            <person name="Xu Z."/>
            <person name="Zheng H."/>
            <person name="Liu C."/>
            <person name="Wei L."/>
            <person name="Zhang R."/>
            <person name="Bi D."/>
            <person name="Chen H."/>
            <person name="Tan C."/>
        </authorList>
    </citation>
    <scope>NUCLEOTIDE SEQUENCE</scope>
    <source>
        <strain evidence="2">ACN001</strain>
        <plasmid evidence="2">pACN001-B</plasmid>
    </source>
</reference>
<organism evidence="2">
    <name type="scientific">Escherichia coli ACN001</name>
    <dbReference type="NCBI Taxonomy" id="1311757"/>
    <lineage>
        <taxon>Bacteria</taxon>
        <taxon>Pseudomonadati</taxon>
        <taxon>Pseudomonadota</taxon>
        <taxon>Gammaproteobacteria</taxon>
        <taxon>Enterobacterales</taxon>
        <taxon>Enterobacteriaceae</taxon>
        <taxon>Escherichia</taxon>
    </lineage>
</organism>
<name>A0A140WYI5_ECOLX</name>
<evidence type="ECO:0000313" key="2">
    <source>
        <dbReference type="EMBL" id="AHF23211.1"/>
    </source>
</evidence>